<feature type="domain" description="CFEM" evidence="7">
    <location>
        <begin position="1"/>
        <end position="112"/>
    </location>
</feature>
<dbReference type="Proteomes" id="UP000663846">
    <property type="component" value="Unassembled WGS sequence"/>
</dbReference>
<evidence type="ECO:0000259" key="7">
    <source>
        <dbReference type="PROSITE" id="PS52012"/>
    </source>
</evidence>
<dbReference type="AlphaFoldDB" id="A0A8H2WCM8"/>
<dbReference type="SMART" id="SM00747">
    <property type="entry name" value="CFEM"/>
    <property type="match status" value="1"/>
</dbReference>
<evidence type="ECO:0000256" key="2">
    <source>
        <dbReference type="ARBA" id="ARBA00022525"/>
    </source>
</evidence>
<evidence type="ECO:0000256" key="5">
    <source>
        <dbReference type="SAM" id="MobiDB-lite"/>
    </source>
</evidence>
<keyword evidence="2" id="KW-0964">Secreted</keyword>
<dbReference type="Pfam" id="PF05730">
    <property type="entry name" value="CFEM"/>
    <property type="match status" value="1"/>
</dbReference>
<gene>
    <name evidence="8" type="ORF">RDB_LOCUS13652</name>
</gene>
<evidence type="ECO:0000313" key="9">
    <source>
        <dbReference type="Proteomes" id="UP000663846"/>
    </source>
</evidence>
<dbReference type="EMBL" id="CAJMWS010000071">
    <property type="protein sequence ID" value="CAE6354338.1"/>
    <property type="molecule type" value="Genomic_DNA"/>
</dbReference>
<sequence>MQYLTLAIASAFVLASGVSAQMPNIPQCLMSCFEDSAKTADCSSSMDLSCICTKPEFTKAAMTCVLSKCSAEDQNTASTLSQQFCGPFAGNSTSTAAVSTTGTSAPASPTSTSTSAGANDAYSTSVNVGLLAAGLGITLFSL</sequence>
<reference evidence="8" key="1">
    <citation type="submission" date="2021-01" db="EMBL/GenBank/DDBJ databases">
        <authorList>
            <person name="Kaushik A."/>
        </authorList>
    </citation>
    <scope>NUCLEOTIDE SEQUENCE</scope>
    <source>
        <strain evidence="8">AG1-1C</strain>
    </source>
</reference>
<proteinExistence type="predicted"/>
<evidence type="ECO:0000313" key="8">
    <source>
        <dbReference type="EMBL" id="CAE6354338.1"/>
    </source>
</evidence>
<evidence type="ECO:0000256" key="3">
    <source>
        <dbReference type="ARBA" id="ARBA00022729"/>
    </source>
</evidence>
<comment type="subcellular location">
    <subcellularLocation>
        <location evidence="1">Secreted</location>
    </subcellularLocation>
</comment>
<feature type="signal peptide" evidence="6">
    <location>
        <begin position="1"/>
        <end position="20"/>
    </location>
</feature>
<keyword evidence="3 6" id="KW-0732">Signal</keyword>
<protein>
    <recommendedName>
        <fullName evidence="7">CFEM domain-containing protein</fullName>
    </recommendedName>
</protein>
<dbReference type="PROSITE" id="PS52012">
    <property type="entry name" value="CFEM"/>
    <property type="match status" value="1"/>
</dbReference>
<accession>A0A8H2WCM8</accession>
<evidence type="ECO:0000256" key="6">
    <source>
        <dbReference type="SAM" id="SignalP"/>
    </source>
</evidence>
<organism evidence="8 9">
    <name type="scientific">Rhizoctonia solani</name>
    <dbReference type="NCBI Taxonomy" id="456999"/>
    <lineage>
        <taxon>Eukaryota</taxon>
        <taxon>Fungi</taxon>
        <taxon>Dikarya</taxon>
        <taxon>Basidiomycota</taxon>
        <taxon>Agaricomycotina</taxon>
        <taxon>Agaricomycetes</taxon>
        <taxon>Cantharellales</taxon>
        <taxon>Ceratobasidiaceae</taxon>
        <taxon>Rhizoctonia</taxon>
    </lineage>
</organism>
<name>A0A8H2WCM8_9AGAM</name>
<evidence type="ECO:0000256" key="1">
    <source>
        <dbReference type="ARBA" id="ARBA00004613"/>
    </source>
</evidence>
<dbReference type="InterPro" id="IPR008427">
    <property type="entry name" value="Extracellular_membr_CFEM_dom"/>
</dbReference>
<feature type="chain" id="PRO_5034361205" description="CFEM domain-containing protein" evidence="6">
    <location>
        <begin position="21"/>
        <end position="142"/>
    </location>
</feature>
<comment type="caution">
    <text evidence="8">The sequence shown here is derived from an EMBL/GenBank/DDBJ whole genome shotgun (WGS) entry which is preliminary data.</text>
</comment>
<dbReference type="GO" id="GO:0005576">
    <property type="term" value="C:extracellular region"/>
    <property type="evidence" value="ECO:0007669"/>
    <property type="project" value="UniProtKB-SubCell"/>
</dbReference>
<evidence type="ECO:0000256" key="4">
    <source>
        <dbReference type="ARBA" id="ARBA00023157"/>
    </source>
</evidence>
<keyword evidence="4" id="KW-1015">Disulfide bond</keyword>
<feature type="region of interest" description="Disordered" evidence="5">
    <location>
        <begin position="99"/>
        <end position="118"/>
    </location>
</feature>